<keyword evidence="6" id="KW-0472">Membrane</keyword>
<dbReference type="InterPro" id="IPR051906">
    <property type="entry name" value="TolC-like"/>
</dbReference>
<dbReference type="STRING" id="1121416.SAMN02745220_03083"/>
<dbReference type="GO" id="GO:0009279">
    <property type="term" value="C:cell outer membrane"/>
    <property type="evidence" value="ECO:0007669"/>
    <property type="project" value="UniProtKB-SubCell"/>
</dbReference>
<feature type="signal peptide" evidence="8">
    <location>
        <begin position="1"/>
        <end position="23"/>
    </location>
</feature>
<comment type="similarity">
    <text evidence="2">Belongs to the outer membrane factor (OMF) (TC 1.B.17) family.</text>
</comment>
<evidence type="ECO:0000256" key="3">
    <source>
        <dbReference type="ARBA" id="ARBA00022448"/>
    </source>
</evidence>
<dbReference type="EMBL" id="FRFE01000015">
    <property type="protein sequence ID" value="SHO49775.1"/>
    <property type="molecule type" value="Genomic_DNA"/>
</dbReference>
<dbReference type="SUPFAM" id="SSF56954">
    <property type="entry name" value="Outer membrane efflux proteins (OEP)"/>
    <property type="match status" value="1"/>
</dbReference>
<dbReference type="Pfam" id="PF02321">
    <property type="entry name" value="OEP"/>
    <property type="match status" value="1"/>
</dbReference>
<keyword evidence="4" id="KW-1134">Transmembrane beta strand</keyword>
<evidence type="ECO:0000256" key="4">
    <source>
        <dbReference type="ARBA" id="ARBA00022452"/>
    </source>
</evidence>
<dbReference type="Proteomes" id="UP000184603">
    <property type="component" value="Unassembled WGS sequence"/>
</dbReference>
<evidence type="ECO:0000256" key="7">
    <source>
        <dbReference type="ARBA" id="ARBA00023237"/>
    </source>
</evidence>
<keyword evidence="5" id="KW-0812">Transmembrane</keyword>
<evidence type="ECO:0000313" key="10">
    <source>
        <dbReference type="Proteomes" id="UP000184603"/>
    </source>
</evidence>
<evidence type="ECO:0000313" key="9">
    <source>
        <dbReference type="EMBL" id="SHO49775.1"/>
    </source>
</evidence>
<keyword evidence="7" id="KW-0998">Cell outer membrane</keyword>
<name>A0A1M7YAX6_9BACT</name>
<accession>A0A1M7YAX6</accession>
<keyword evidence="8" id="KW-0732">Signal</keyword>
<evidence type="ECO:0000256" key="5">
    <source>
        <dbReference type="ARBA" id="ARBA00022692"/>
    </source>
</evidence>
<feature type="chain" id="PRO_5009929879" evidence="8">
    <location>
        <begin position="24"/>
        <end position="484"/>
    </location>
</feature>
<evidence type="ECO:0000256" key="2">
    <source>
        <dbReference type="ARBA" id="ARBA00007613"/>
    </source>
</evidence>
<dbReference type="RefSeq" id="WP_073614525.1">
    <property type="nucleotide sequence ID" value="NZ_FRFE01000015.1"/>
</dbReference>
<dbReference type="AlphaFoldDB" id="A0A1M7YAX6"/>
<dbReference type="PANTHER" id="PTHR30026">
    <property type="entry name" value="OUTER MEMBRANE PROTEIN TOLC"/>
    <property type="match status" value="1"/>
</dbReference>
<gene>
    <name evidence="9" type="ORF">SAMN02745220_03083</name>
</gene>
<proteinExistence type="inferred from homology"/>
<protein>
    <submittedName>
        <fullName evidence="9">Outer membrane protein TolC</fullName>
    </submittedName>
</protein>
<dbReference type="GO" id="GO:0015288">
    <property type="term" value="F:porin activity"/>
    <property type="evidence" value="ECO:0007669"/>
    <property type="project" value="TreeGrafter"/>
</dbReference>
<comment type="subcellular location">
    <subcellularLocation>
        <location evidence="1">Cell outer membrane</location>
    </subcellularLocation>
</comment>
<evidence type="ECO:0000256" key="1">
    <source>
        <dbReference type="ARBA" id="ARBA00004442"/>
    </source>
</evidence>
<keyword evidence="3" id="KW-0813">Transport</keyword>
<dbReference type="OrthoDB" id="5495419at2"/>
<dbReference type="InterPro" id="IPR003423">
    <property type="entry name" value="OMP_efflux"/>
</dbReference>
<sequence>MFKTLPYYLVALMMLPAISWAQAKDAPVPLTLKTAVETALANNLNLTLRREDTNIAAGAIDIAKGRFDKQFNAETGVEGVHSTPLYANGIDNENSGRLDASITKRFTTGTEVELGWTNSRYDADAFGIEVNPSYRSMVELGISQPLLRGWGTEIQTGQVTAAEIEHTASTFQVNSTAADLAALVKRGYWNLVFSWQDIEVKKFSVSLARKLLAETEAKIAAGALAEVEIYQPQSEVTRREEDLIAAELAIGLAEDELKLLLNSSDWLTPFAPTDTPSTEPVTLEQKKILQNALANRPDLKAAKMSIDAARIRQTLAEDDLRPALSLAGRVGYGGLDDSYGDALDAALDDPDTEWQVGLQLSIPLDNTTAKGSLQQARALHAKAKTSAQLLELEITKSVRTTVRDIELAIKGMEATRKTSLATKKRLEAEQAKFDAGRSTTLDVLIAQESYARALSQENRTAIFYVQALAELDRIQGFVTLASAQ</sequence>
<keyword evidence="10" id="KW-1185">Reference proteome</keyword>
<reference evidence="9 10" key="1">
    <citation type="submission" date="2016-12" db="EMBL/GenBank/DDBJ databases">
        <authorList>
            <person name="Song W.-J."/>
            <person name="Kurnit D.M."/>
        </authorList>
    </citation>
    <scope>NUCLEOTIDE SEQUENCE [LARGE SCALE GENOMIC DNA]</scope>
    <source>
        <strain evidence="9 10">DSM 18488</strain>
    </source>
</reference>
<dbReference type="GO" id="GO:1990281">
    <property type="term" value="C:efflux pump complex"/>
    <property type="evidence" value="ECO:0007669"/>
    <property type="project" value="TreeGrafter"/>
</dbReference>
<evidence type="ECO:0000256" key="8">
    <source>
        <dbReference type="SAM" id="SignalP"/>
    </source>
</evidence>
<evidence type="ECO:0000256" key="6">
    <source>
        <dbReference type="ARBA" id="ARBA00023136"/>
    </source>
</evidence>
<dbReference type="PANTHER" id="PTHR30026:SF23">
    <property type="entry name" value="TO APRF-PUTATIVE OUTER MEMBRANE EFFLUX PROTEIN OR SECRETED ALKALINE PHOSPHATASE-RELATED"/>
    <property type="match status" value="1"/>
</dbReference>
<dbReference type="GO" id="GO:0015562">
    <property type="term" value="F:efflux transmembrane transporter activity"/>
    <property type="evidence" value="ECO:0007669"/>
    <property type="project" value="InterPro"/>
</dbReference>
<organism evidence="9 10">
    <name type="scientific">Desulfopila aestuarii DSM 18488</name>
    <dbReference type="NCBI Taxonomy" id="1121416"/>
    <lineage>
        <taxon>Bacteria</taxon>
        <taxon>Pseudomonadati</taxon>
        <taxon>Thermodesulfobacteriota</taxon>
        <taxon>Desulfobulbia</taxon>
        <taxon>Desulfobulbales</taxon>
        <taxon>Desulfocapsaceae</taxon>
        <taxon>Desulfopila</taxon>
    </lineage>
</organism>
<dbReference type="Gene3D" id="1.20.1600.10">
    <property type="entry name" value="Outer membrane efflux proteins (OEP)"/>
    <property type="match status" value="1"/>
</dbReference>